<name>A0A1L8D725_9DIPT</name>
<sequence length="77" mass="8825">MHTLYTGRSVEISNSTQHIAHCSFRKLYLLHGIPFLLEMKCILELFTEFSSLCIEYILVCFANWGTSFLYICLGGSL</sequence>
<dbReference type="EMBL" id="GFDF01011950">
    <property type="protein sequence ID" value="JAV02134.1"/>
    <property type="molecule type" value="Transcribed_RNA"/>
</dbReference>
<organism evidence="1">
    <name type="scientific">Nyssomyia neivai</name>
    <dbReference type="NCBI Taxonomy" id="330878"/>
    <lineage>
        <taxon>Eukaryota</taxon>
        <taxon>Metazoa</taxon>
        <taxon>Ecdysozoa</taxon>
        <taxon>Arthropoda</taxon>
        <taxon>Hexapoda</taxon>
        <taxon>Insecta</taxon>
        <taxon>Pterygota</taxon>
        <taxon>Neoptera</taxon>
        <taxon>Endopterygota</taxon>
        <taxon>Diptera</taxon>
        <taxon>Nematocera</taxon>
        <taxon>Psychodoidea</taxon>
        <taxon>Psychodidae</taxon>
        <taxon>Nyssomyia</taxon>
    </lineage>
</organism>
<accession>A0A1L8D725</accession>
<reference evidence="1" key="1">
    <citation type="submission" date="2016-12" db="EMBL/GenBank/DDBJ databases">
        <title>An insight into the sialome and mialome of the sand fly, Nyssomyia neivai.</title>
        <authorList>
            <person name="Sebastian V."/>
            <person name="Goulart T.M."/>
            <person name="Oliveira W."/>
            <person name="Calvo E."/>
            <person name="Oliveira L.F."/>
            <person name="Pinto M.C."/>
            <person name="Rosselino A.M."/>
            <person name="Ribeiro J.M."/>
        </authorList>
    </citation>
    <scope>NUCLEOTIDE SEQUENCE</scope>
</reference>
<protein>
    <submittedName>
        <fullName evidence="1">Uncharacterized protein</fullName>
    </submittedName>
</protein>
<dbReference type="AlphaFoldDB" id="A0A1L8D725"/>
<evidence type="ECO:0000313" key="1">
    <source>
        <dbReference type="EMBL" id="JAV02134.1"/>
    </source>
</evidence>
<proteinExistence type="predicted"/>